<accession>A0AAN6ESE7</accession>
<keyword evidence="2" id="KW-1133">Transmembrane helix</keyword>
<protein>
    <submittedName>
        <fullName evidence="3">Uncharacterized protein</fullName>
    </submittedName>
</protein>
<evidence type="ECO:0000313" key="3">
    <source>
        <dbReference type="EMBL" id="KAJ8990423.1"/>
    </source>
</evidence>
<name>A0AAN6ESE7_EXODE</name>
<feature type="transmembrane region" description="Helical" evidence="2">
    <location>
        <begin position="56"/>
        <end position="77"/>
    </location>
</feature>
<feature type="transmembrane region" description="Helical" evidence="2">
    <location>
        <begin position="166"/>
        <end position="189"/>
    </location>
</feature>
<comment type="caution">
    <text evidence="3">The sequence shown here is derived from an EMBL/GenBank/DDBJ whole genome shotgun (WGS) entry which is preliminary data.</text>
</comment>
<reference evidence="3" key="1">
    <citation type="submission" date="2023-01" db="EMBL/GenBank/DDBJ databases">
        <title>Exophiala dermititidis isolated from Cystic Fibrosis Patient.</title>
        <authorList>
            <person name="Kurbessoian T."/>
            <person name="Crocker A."/>
            <person name="Murante D."/>
            <person name="Hogan D.A."/>
            <person name="Stajich J.E."/>
        </authorList>
    </citation>
    <scope>NUCLEOTIDE SEQUENCE</scope>
    <source>
        <strain evidence="3">Ex8</strain>
    </source>
</reference>
<feature type="transmembrane region" description="Helical" evidence="2">
    <location>
        <begin position="236"/>
        <end position="258"/>
    </location>
</feature>
<proteinExistence type="predicted"/>
<dbReference type="AlphaFoldDB" id="A0AAN6ESE7"/>
<evidence type="ECO:0000313" key="4">
    <source>
        <dbReference type="Proteomes" id="UP001161757"/>
    </source>
</evidence>
<dbReference type="EMBL" id="JAJGCB010000011">
    <property type="protein sequence ID" value="KAJ8990423.1"/>
    <property type="molecule type" value="Genomic_DNA"/>
</dbReference>
<organism evidence="3 4">
    <name type="scientific">Exophiala dermatitidis</name>
    <name type="common">Black yeast-like fungus</name>
    <name type="synonym">Wangiella dermatitidis</name>
    <dbReference type="NCBI Taxonomy" id="5970"/>
    <lineage>
        <taxon>Eukaryota</taxon>
        <taxon>Fungi</taxon>
        <taxon>Dikarya</taxon>
        <taxon>Ascomycota</taxon>
        <taxon>Pezizomycotina</taxon>
        <taxon>Eurotiomycetes</taxon>
        <taxon>Chaetothyriomycetidae</taxon>
        <taxon>Chaetothyriales</taxon>
        <taxon>Herpotrichiellaceae</taxon>
        <taxon>Exophiala</taxon>
    </lineage>
</organism>
<gene>
    <name evidence="3" type="ORF">HRR80_005908</name>
</gene>
<evidence type="ECO:0000256" key="1">
    <source>
        <dbReference type="SAM" id="MobiDB-lite"/>
    </source>
</evidence>
<evidence type="ECO:0000256" key="2">
    <source>
        <dbReference type="SAM" id="Phobius"/>
    </source>
</evidence>
<keyword evidence="2" id="KW-0472">Membrane</keyword>
<feature type="region of interest" description="Disordered" evidence="1">
    <location>
        <begin position="1"/>
        <end position="43"/>
    </location>
</feature>
<feature type="transmembrane region" description="Helical" evidence="2">
    <location>
        <begin position="123"/>
        <end position="146"/>
    </location>
</feature>
<dbReference type="Proteomes" id="UP001161757">
    <property type="component" value="Unassembled WGS sequence"/>
</dbReference>
<sequence length="296" mass="32869">MKFTTRRVDSSDGFPISQAHHTTNPSDLDSEDHHQHHHRQLPRAPSLRRLHHFRTIILPILLTLVFTTLILGSIYAYCVAKPHTDIADLLAQNSTAEADSSLFQRSPALRDTSPSSDSSSDSLLALLFYTLTTPTISIIHLFFEIVIHHNSNTPTRGHPLLSRPTIYFSILSLSSLLVAGWITNLSFWIHCELATSTSNHKSLDGSSNSNLVPSSQAICPPQIRGHFMYGIHEVSIAKAVVGGVVLCLYLGYIACLVSELRAQKRVWRLIGTDQKLEHGEAAEEDVEVIRVDVGRK</sequence>
<feature type="compositionally biased region" description="Basic and acidic residues" evidence="1">
    <location>
        <begin position="1"/>
        <end position="10"/>
    </location>
</feature>
<keyword evidence="2" id="KW-0812">Transmembrane</keyword>